<dbReference type="HOGENOM" id="CLU_161805_1_0_6"/>
<proteinExistence type="predicted"/>
<evidence type="ECO:0008006" key="3">
    <source>
        <dbReference type="Google" id="ProtNLM"/>
    </source>
</evidence>
<evidence type="ECO:0000313" key="1">
    <source>
        <dbReference type="EMBL" id="ABG13446.1"/>
    </source>
</evidence>
<dbReference type="EMBL" id="CP000308">
    <property type="protein sequence ID" value="ABG13446.1"/>
    <property type="molecule type" value="Genomic_DNA"/>
</dbReference>
<evidence type="ECO:0000313" key="2">
    <source>
        <dbReference type="Proteomes" id="UP000001971"/>
    </source>
</evidence>
<dbReference type="Proteomes" id="UP000001971">
    <property type="component" value="Chromosome"/>
</dbReference>
<dbReference type="AlphaFoldDB" id="A0A0E1P015"/>
<dbReference type="InterPro" id="IPR014859">
    <property type="entry name" value="Phage_TAC_4"/>
</dbReference>
<dbReference type="KEGG" id="ypa:YPA_1479"/>
<gene>
    <name evidence="1" type="ordered locus">YPA_1479</name>
</gene>
<name>A0A0E1P015_YERPA</name>
<reference evidence="1 2" key="1">
    <citation type="journal article" date="2006" name="J. Bacteriol.">
        <title>Complete genome sequence of Yersinia pestis strains Antiqua and Nepal516: evidence of gene reduction in an emerging pathogen.</title>
        <authorList>
            <person name="Chain P.S."/>
            <person name="Hu P."/>
            <person name="Malfatti S.A."/>
            <person name="Radnedge L."/>
            <person name="Larimer F."/>
            <person name="Vergez L.M."/>
            <person name="Worsham P."/>
            <person name="Chu M.C."/>
            <person name="Andersen G.L."/>
        </authorList>
    </citation>
    <scope>NUCLEOTIDE SEQUENCE [LARGE SCALE GENOMIC DNA]</scope>
    <source>
        <strain evidence="1 2">Antiqua</strain>
    </source>
</reference>
<dbReference type="PATRIC" id="fig|360102.15.peg.51"/>
<protein>
    <recommendedName>
        <fullName evidence="3">Phage protein</fullName>
    </recommendedName>
</protein>
<dbReference type="RefSeq" id="WP_002211712.1">
    <property type="nucleotide sequence ID" value="NC_008150.1"/>
</dbReference>
<dbReference type="GeneID" id="57976547"/>
<sequence>MAVKFTLVPSPTFKVDVTIPRAGLDDGILTFTFRHMPVNEVINMEKVEGQSGLDFAEKFIEGWALPEVFSRENLEVLANNYPKAIEAIVGAFYRELLGNREKN</sequence>
<dbReference type="Pfam" id="PF08748">
    <property type="entry name" value="Phage_TAC_4"/>
    <property type="match status" value="1"/>
</dbReference>
<accession>A0A0E1P015</accession>
<organism evidence="1 2">
    <name type="scientific">Yersinia pestis bv. Antiqua (strain Antiqua)</name>
    <dbReference type="NCBI Taxonomy" id="360102"/>
    <lineage>
        <taxon>Bacteria</taxon>
        <taxon>Pseudomonadati</taxon>
        <taxon>Pseudomonadota</taxon>
        <taxon>Gammaproteobacteria</taxon>
        <taxon>Enterobacterales</taxon>
        <taxon>Yersiniaceae</taxon>
        <taxon>Yersinia</taxon>
    </lineage>
</organism>